<feature type="region of interest" description="Disordered" evidence="18">
    <location>
        <begin position="1"/>
        <end position="30"/>
    </location>
</feature>
<evidence type="ECO:0000256" key="16">
    <source>
        <dbReference type="ARBA" id="ARBA00023136"/>
    </source>
</evidence>
<dbReference type="GeneID" id="109587921"/>
<comment type="similarity">
    <text evidence="3">Belongs to the TRAFAC class TrmE-Era-EngA-EngB-Septin-like GTPase superfamily. AIG1/Toc34/Toc159-like paraseptin GTPase family. IAN subfamily.</text>
</comment>
<organism evidence="21 22">
    <name type="scientific">Amphimedon queenslandica</name>
    <name type="common">Sponge</name>
    <dbReference type="NCBI Taxonomy" id="400682"/>
    <lineage>
        <taxon>Eukaryota</taxon>
        <taxon>Metazoa</taxon>
        <taxon>Porifera</taxon>
        <taxon>Demospongiae</taxon>
        <taxon>Heteroscleromorpha</taxon>
        <taxon>Haplosclerida</taxon>
        <taxon>Niphatidae</taxon>
        <taxon>Amphimedon</taxon>
    </lineage>
</organism>
<dbReference type="RefSeq" id="XP_019859692.1">
    <property type="nucleotide sequence ID" value="XM_020004133.1"/>
</dbReference>
<evidence type="ECO:0000256" key="15">
    <source>
        <dbReference type="ARBA" id="ARBA00023134"/>
    </source>
</evidence>
<dbReference type="GO" id="GO:0016020">
    <property type="term" value="C:membrane"/>
    <property type="evidence" value="ECO:0007669"/>
    <property type="project" value="UniProtKB-SubCell"/>
</dbReference>
<comment type="cofactor">
    <cofactor evidence="1">
        <name>Mg(2+)</name>
        <dbReference type="ChEBI" id="CHEBI:18420"/>
    </cofactor>
</comment>
<feature type="compositionally biased region" description="Polar residues" evidence="18">
    <location>
        <begin position="17"/>
        <end position="30"/>
    </location>
</feature>
<keyword evidence="13" id="KW-0653">Protein transport</keyword>
<evidence type="ECO:0000256" key="1">
    <source>
        <dbReference type="ARBA" id="ARBA00001946"/>
    </source>
</evidence>
<dbReference type="Pfam" id="PF04548">
    <property type="entry name" value="AIG1"/>
    <property type="match status" value="2"/>
</dbReference>
<comment type="subcellular location">
    <subcellularLocation>
        <location evidence="2">Membrane</location>
        <topology evidence="2">Single-pass membrane protein</topology>
    </subcellularLocation>
    <subcellularLocation>
        <location evidence="17">Plastid</location>
        <location evidence="17">Chloroplast outer membrane</location>
    </subcellularLocation>
</comment>
<dbReference type="SUPFAM" id="SSF52540">
    <property type="entry name" value="P-loop containing nucleoside triphosphate hydrolases"/>
    <property type="match status" value="2"/>
</dbReference>
<evidence type="ECO:0000256" key="6">
    <source>
        <dbReference type="ARBA" id="ARBA00022640"/>
    </source>
</evidence>
<dbReference type="GO" id="GO:0046872">
    <property type="term" value="F:metal ion binding"/>
    <property type="evidence" value="ECO:0007669"/>
    <property type="project" value="UniProtKB-KW"/>
</dbReference>
<keyword evidence="11" id="KW-1002">Plastid outer membrane</keyword>
<dbReference type="GO" id="GO:0006508">
    <property type="term" value="P:proteolysis"/>
    <property type="evidence" value="ECO:0007669"/>
    <property type="project" value="InterPro"/>
</dbReference>
<evidence type="ECO:0000256" key="3">
    <source>
        <dbReference type="ARBA" id="ARBA00008535"/>
    </source>
</evidence>
<evidence type="ECO:0000256" key="5">
    <source>
        <dbReference type="ARBA" id="ARBA00022528"/>
    </source>
</evidence>
<dbReference type="Gene3D" id="3.40.50.300">
    <property type="entry name" value="P-loop containing nucleotide triphosphate hydrolases"/>
    <property type="match status" value="2"/>
</dbReference>
<evidence type="ECO:0000256" key="11">
    <source>
        <dbReference type="ARBA" id="ARBA00022805"/>
    </source>
</evidence>
<reference evidence="21" key="2">
    <citation type="submission" date="2024-06" db="UniProtKB">
        <authorList>
            <consortium name="EnsemblMetazoa"/>
        </authorList>
    </citation>
    <scope>IDENTIFICATION</scope>
</reference>
<dbReference type="PANTHER" id="PTHR10903:SF135">
    <property type="entry name" value="TRANSLOCASE OF CHLOROPLAST 120, CHLOROPLASTIC-RELATED"/>
    <property type="match status" value="1"/>
</dbReference>
<reference evidence="22" key="1">
    <citation type="journal article" date="2010" name="Nature">
        <title>The Amphimedon queenslandica genome and the evolution of animal complexity.</title>
        <authorList>
            <person name="Srivastava M."/>
            <person name="Simakov O."/>
            <person name="Chapman J."/>
            <person name="Fahey B."/>
            <person name="Gauthier M.E."/>
            <person name="Mitros T."/>
            <person name="Richards G.S."/>
            <person name="Conaco C."/>
            <person name="Dacre M."/>
            <person name="Hellsten U."/>
            <person name="Larroux C."/>
            <person name="Putnam N.H."/>
            <person name="Stanke M."/>
            <person name="Adamska M."/>
            <person name="Darling A."/>
            <person name="Degnan S.M."/>
            <person name="Oakley T.H."/>
            <person name="Plachetzki D.C."/>
            <person name="Zhai Y."/>
            <person name="Adamski M."/>
            <person name="Calcino A."/>
            <person name="Cummins S.F."/>
            <person name="Goodstein D.M."/>
            <person name="Harris C."/>
            <person name="Jackson D.J."/>
            <person name="Leys S.P."/>
            <person name="Shu S."/>
            <person name="Woodcroft B.J."/>
            <person name="Vervoort M."/>
            <person name="Kosik K.S."/>
            <person name="Manning G."/>
            <person name="Degnan B.M."/>
            <person name="Rokhsar D.S."/>
        </authorList>
    </citation>
    <scope>NUCLEOTIDE SEQUENCE [LARGE SCALE GENOMIC DNA]</scope>
</reference>
<dbReference type="InterPro" id="IPR045058">
    <property type="entry name" value="GIMA/IAN/Toc"/>
</dbReference>
<keyword evidence="12" id="KW-0460">Magnesium</keyword>
<keyword evidence="8" id="KW-0479">Metal-binding</keyword>
<evidence type="ECO:0000256" key="12">
    <source>
        <dbReference type="ARBA" id="ARBA00022842"/>
    </source>
</evidence>
<evidence type="ECO:0000256" key="10">
    <source>
        <dbReference type="ARBA" id="ARBA00022801"/>
    </source>
</evidence>
<evidence type="ECO:0000313" key="21">
    <source>
        <dbReference type="EnsemblMetazoa" id="XP_019859692.1"/>
    </source>
</evidence>
<keyword evidence="7 19" id="KW-0812">Transmembrane</keyword>
<evidence type="ECO:0000256" key="7">
    <source>
        <dbReference type="ARBA" id="ARBA00022692"/>
    </source>
</evidence>
<evidence type="ECO:0000256" key="4">
    <source>
        <dbReference type="ARBA" id="ARBA00022448"/>
    </source>
</evidence>
<evidence type="ECO:0000256" key="14">
    <source>
        <dbReference type="ARBA" id="ARBA00022989"/>
    </source>
</evidence>
<evidence type="ECO:0000256" key="13">
    <source>
        <dbReference type="ARBA" id="ARBA00022927"/>
    </source>
</evidence>
<evidence type="ECO:0000259" key="20">
    <source>
        <dbReference type="PROSITE" id="PS50208"/>
    </source>
</evidence>
<keyword evidence="22" id="KW-1185">Reference proteome</keyword>
<feature type="domain" description="Caspase family p20" evidence="20">
    <location>
        <begin position="621"/>
        <end position="692"/>
    </location>
</feature>
<keyword evidence="5" id="KW-0150">Chloroplast</keyword>
<dbReference type="EnsemblMetazoa" id="XM_020004133.1">
    <property type="protein sequence ID" value="XP_019859692.1"/>
    <property type="gene ID" value="LOC109587921"/>
</dbReference>
<feature type="transmembrane region" description="Helical" evidence="19">
    <location>
        <begin position="845"/>
        <end position="869"/>
    </location>
</feature>
<dbReference type="GO" id="GO:0015031">
    <property type="term" value="P:protein transport"/>
    <property type="evidence" value="ECO:0007669"/>
    <property type="project" value="UniProtKB-KW"/>
</dbReference>
<keyword evidence="15" id="KW-0342">GTP-binding</keyword>
<keyword evidence="6" id="KW-0934">Plastid</keyword>
<evidence type="ECO:0000256" key="18">
    <source>
        <dbReference type="SAM" id="MobiDB-lite"/>
    </source>
</evidence>
<evidence type="ECO:0000313" key="22">
    <source>
        <dbReference type="Proteomes" id="UP000007879"/>
    </source>
</evidence>
<accession>A0AAN0JRR8</accession>
<dbReference type="KEGG" id="aqu:109587921"/>
<keyword evidence="9" id="KW-0547">Nucleotide-binding</keyword>
<keyword evidence="10" id="KW-0378">Hydrolase</keyword>
<dbReference type="Proteomes" id="UP000007879">
    <property type="component" value="Unassembled WGS sequence"/>
</dbReference>
<dbReference type="PROSITE" id="PS50208">
    <property type="entry name" value="CASPASE_P20"/>
    <property type="match status" value="1"/>
</dbReference>
<keyword evidence="14 19" id="KW-1133">Transmembrane helix</keyword>
<name>A0AAN0JRR8_AMPQE</name>
<evidence type="ECO:0000256" key="8">
    <source>
        <dbReference type="ARBA" id="ARBA00022723"/>
    </source>
</evidence>
<dbReference type="InterPro" id="IPR029030">
    <property type="entry name" value="Caspase-like_dom_sf"/>
</dbReference>
<dbReference type="InterPro" id="IPR001309">
    <property type="entry name" value="Pept_C14_p20"/>
</dbReference>
<dbReference type="GO" id="GO:0004197">
    <property type="term" value="F:cysteine-type endopeptidase activity"/>
    <property type="evidence" value="ECO:0007669"/>
    <property type="project" value="InterPro"/>
</dbReference>
<evidence type="ECO:0000256" key="2">
    <source>
        <dbReference type="ARBA" id="ARBA00004167"/>
    </source>
</evidence>
<evidence type="ECO:0000256" key="9">
    <source>
        <dbReference type="ARBA" id="ARBA00022741"/>
    </source>
</evidence>
<evidence type="ECO:0000256" key="17">
    <source>
        <dbReference type="ARBA" id="ARBA00024013"/>
    </source>
</evidence>
<sequence length="1291" mass="144948">MSMQGEETICDDPNPPSVFTGSQAGSCEQNGDKNTTTFRYVLKEIGFENISANIDVLIVGTSGSGKSALVNSFLEEKKAKESYKGKSCTTMRFPFRVGELNVTLIDTFGLQDCDSKKPTTIQEMKNDGQTVSLVLYCMKMGGYFKDDDKMAMRKLHQAFGHNFFKRIVFVLTFANAEDCSVYDDSDDELDENEEDPLVILKKRFKCRIKDRAEEISKFLSENFHIQIKEDHVVPAGFRIRSIHHQQHPLPNDWLYILLKFCCCEIKEKHQFSRLSLNDCKIVQTKATPSNQKQESVDLRMGMSVEEEENVSVIMIGLGAVKDNVIDVGKMSYKGQRAMNTLKQVLTDAKVGYSKDIQIVVLGKTGAGKSALINSIIDLEKEIAEESAHVEQCTDTVRLYRCSNIIPGVNVTVVDTPGLQDIHQQEQWYIQEMKSKCQEVTLILYCMKMTDRRLTNDDKVAMLKFHQAFGPKFWERVVFVLTFANQENCSKKDKRDEPEPEPEPPFEDEEAWALIMRKRFTNRINHRSKAMNSFLKDTFCIDDVPFSVAGTYKSSFHNCKPMVLPDRENWLVDLLSLCCHEIKEEHKFTKLSLNDKIHFAIIIDNYGEVREDTQENGQVIVIKDALEGLGYCTLCFNNLNFESIFFLFEAFQLVDHSQLASFALLFLSKGNKNHVYDANDTVVTFEQTFAFFNDAGASKIPKLFLFHFAYDGEPPSDRLVVPDPPNNSITLAVSINQCTKVSPAIHSIANNLLPVECHSKPLKICFEEMKHQIEQLDTATCIYRNSLQESFVMPTYCAVSAHQLLERKHRLFYVMWYSVRCKTIEVLLENKDEVMKIVRYERISKIGSSAAGIIGGTMIGVGLLFAFPTYGLSLNVAAIGGVVSGIGAGTNLISSIASKVASNKRLKNAQFFVTFDRQFSNQLNTVVAKYAESLETIQGGTFYSEVKAFTSSLLVAVTISLDVSVLIHNSYQLHKAAQDETGQADSNSTIQKLIEQFGDSLKGFFHVFDVSQYRKDGAVISKETCGYKVVIPRFTLQEKPPVTVSTILSGPFNLPEGSVLVSAVYDILIDKSLKDPVNIDIEHCVDVLDESVTEKMSFAIATAGLTTKAFEVEYIPGGTFTRGSAYGSITVKESCLLCVLATKPLPCSELKYSINCSYAKFYQDFWTMKASCIKNLSAYSKFIQSDSIQNYGAIDIHTFHFGASAAPCINVQNFRTVASHDWALFPHIIPNEPILKRSLDGIGLIHSGATLKETIPFIEFHVTRNEGSKTECDLELKLTGTDLNHLPINCRD</sequence>
<keyword evidence="4" id="KW-0813">Transport</keyword>
<dbReference type="GO" id="GO:0005525">
    <property type="term" value="F:GTP binding"/>
    <property type="evidence" value="ECO:0007669"/>
    <property type="project" value="UniProtKB-KW"/>
</dbReference>
<dbReference type="Gene3D" id="3.40.50.1460">
    <property type="match status" value="1"/>
</dbReference>
<dbReference type="SUPFAM" id="SSF52129">
    <property type="entry name" value="Caspase-like"/>
    <property type="match status" value="1"/>
</dbReference>
<proteinExistence type="inferred from homology"/>
<evidence type="ECO:0000256" key="19">
    <source>
        <dbReference type="SAM" id="Phobius"/>
    </source>
</evidence>
<dbReference type="InterPro" id="IPR006703">
    <property type="entry name" value="G_AIG1"/>
</dbReference>
<keyword evidence="16 19" id="KW-0472">Membrane</keyword>
<feature type="transmembrane region" description="Helical" evidence="19">
    <location>
        <begin position="875"/>
        <end position="896"/>
    </location>
</feature>
<dbReference type="PANTHER" id="PTHR10903">
    <property type="entry name" value="GTPASE, IMAP FAMILY MEMBER-RELATED"/>
    <property type="match status" value="1"/>
</dbReference>
<protein>
    <recommendedName>
        <fullName evidence="20">Caspase family p20 domain-containing protein</fullName>
    </recommendedName>
</protein>
<dbReference type="InterPro" id="IPR027417">
    <property type="entry name" value="P-loop_NTPase"/>
</dbReference>